<evidence type="ECO:0000313" key="3">
    <source>
        <dbReference type="Proteomes" id="UP001187192"/>
    </source>
</evidence>
<dbReference type="AlphaFoldDB" id="A0AA88D9A3"/>
<evidence type="ECO:0000256" key="1">
    <source>
        <dbReference type="SAM" id="MobiDB-lite"/>
    </source>
</evidence>
<proteinExistence type="predicted"/>
<organism evidence="2 3">
    <name type="scientific">Ficus carica</name>
    <name type="common">Common fig</name>
    <dbReference type="NCBI Taxonomy" id="3494"/>
    <lineage>
        <taxon>Eukaryota</taxon>
        <taxon>Viridiplantae</taxon>
        <taxon>Streptophyta</taxon>
        <taxon>Embryophyta</taxon>
        <taxon>Tracheophyta</taxon>
        <taxon>Spermatophyta</taxon>
        <taxon>Magnoliopsida</taxon>
        <taxon>eudicotyledons</taxon>
        <taxon>Gunneridae</taxon>
        <taxon>Pentapetalae</taxon>
        <taxon>rosids</taxon>
        <taxon>fabids</taxon>
        <taxon>Rosales</taxon>
        <taxon>Moraceae</taxon>
        <taxon>Ficeae</taxon>
        <taxon>Ficus</taxon>
    </lineage>
</organism>
<comment type="caution">
    <text evidence="2">The sequence shown here is derived from an EMBL/GenBank/DDBJ whole genome shotgun (WGS) entry which is preliminary data.</text>
</comment>
<name>A0AA88D9A3_FICCA</name>
<feature type="compositionally biased region" description="Acidic residues" evidence="1">
    <location>
        <begin position="45"/>
        <end position="59"/>
    </location>
</feature>
<keyword evidence="3" id="KW-1185">Reference proteome</keyword>
<protein>
    <submittedName>
        <fullName evidence="2">Uncharacterized protein</fullName>
    </submittedName>
</protein>
<dbReference type="Proteomes" id="UP001187192">
    <property type="component" value="Unassembled WGS sequence"/>
</dbReference>
<sequence>MGGRSRNEEARREIDEIETNEKQNTLDCSFADTHRVRTQEREGEEREGETEMEMEFQGI</sequence>
<accession>A0AA88D9A3</accession>
<gene>
    <name evidence="2" type="ORF">TIFTF001_018463</name>
</gene>
<evidence type="ECO:0000313" key="2">
    <source>
        <dbReference type="EMBL" id="GMN49300.1"/>
    </source>
</evidence>
<feature type="region of interest" description="Disordered" evidence="1">
    <location>
        <begin position="36"/>
        <end position="59"/>
    </location>
</feature>
<dbReference type="EMBL" id="BTGU01000030">
    <property type="protein sequence ID" value="GMN49300.1"/>
    <property type="molecule type" value="Genomic_DNA"/>
</dbReference>
<reference evidence="2" key="1">
    <citation type="submission" date="2023-07" db="EMBL/GenBank/DDBJ databases">
        <title>draft genome sequence of fig (Ficus carica).</title>
        <authorList>
            <person name="Takahashi T."/>
            <person name="Nishimura K."/>
        </authorList>
    </citation>
    <scope>NUCLEOTIDE SEQUENCE</scope>
</reference>
<dbReference type="Gramene" id="FCD_00013875-RA">
    <property type="protein sequence ID" value="FCD_00013875-RA:cds"/>
    <property type="gene ID" value="FCD_00013875"/>
</dbReference>